<dbReference type="AlphaFoldDB" id="A0A3M7T3S2"/>
<protein>
    <submittedName>
        <fullName evidence="1">Uncharacterized protein</fullName>
    </submittedName>
</protein>
<reference evidence="1 2" key="1">
    <citation type="journal article" date="2018" name="Sci. Rep.">
        <title>Genomic signatures of local adaptation to the degree of environmental predictability in rotifers.</title>
        <authorList>
            <person name="Franch-Gras L."/>
            <person name="Hahn C."/>
            <person name="Garcia-Roger E.M."/>
            <person name="Carmona M.J."/>
            <person name="Serra M."/>
            <person name="Gomez A."/>
        </authorList>
    </citation>
    <scope>NUCLEOTIDE SEQUENCE [LARGE SCALE GENOMIC DNA]</scope>
    <source>
        <strain evidence="1">HYR1</strain>
    </source>
</reference>
<evidence type="ECO:0000313" key="2">
    <source>
        <dbReference type="Proteomes" id="UP000276133"/>
    </source>
</evidence>
<dbReference type="EMBL" id="REGN01000347">
    <property type="protein sequence ID" value="RNA42595.1"/>
    <property type="molecule type" value="Genomic_DNA"/>
</dbReference>
<proteinExistence type="predicted"/>
<organism evidence="1 2">
    <name type="scientific">Brachionus plicatilis</name>
    <name type="common">Marine rotifer</name>
    <name type="synonym">Brachionus muelleri</name>
    <dbReference type="NCBI Taxonomy" id="10195"/>
    <lineage>
        <taxon>Eukaryota</taxon>
        <taxon>Metazoa</taxon>
        <taxon>Spiralia</taxon>
        <taxon>Gnathifera</taxon>
        <taxon>Rotifera</taxon>
        <taxon>Eurotatoria</taxon>
        <taxon>Monogononta</taxon>
        <taxon>Pseudotrocha</taxon>
        <taxon>Ploima</taxon>
        <taxon>Brachionidae</taxon>
        <taxon>Brachionus</taxon>
    </lineage>
</organism>
<keyword evidence="2" id="KW-1185">Reference proteome</keyword>
<evidence type="ECO:0000313" key="1">
    <source>
        <dbReference type="EMBL" id="RNA42595.1"/>
    </source>
</evidence>
<accession>A0A3M7T3S2</accession>
<comment type="caution">
    <text evidence="1">The sequence shown here is derived from an EMBL/GenBank/DDBJ whole genome shotgun (WGS) entry which is preliminary data.</text>
</comment>
<gene>
    <name evidence="1" type="ORF">BpHYR1_015790</name>
</gene>
<dbReference type="Proteomes" id="UP000276133">
    <property type="component" value="Unassembled WGS sequence"/>
</dbReference>
<sequence length="65" mass="7614">MKLLNKGERYLINLVLNLFDIHFPFRQPKDGPSLSKFQKANSRFQQLSFTDLSPGFKILNTEEEL</sequence>
<name>A0A3M7T3S2_BRAPC</name>